<evidence type="ECO:0000313" key="1">
    <source>
        <dbReference type="EMBL" id="PJF34550.1"/>
    </source>
</evidence>
<comment type="caution">
    <text evidence="1">The sequence shown here is derived from an EMBL/GenBank/DDBJ whole genome shotgun (WGS) entry which is preliminary data.</text>
</comment>
<evidence type="ECO:0000313" key="2">
    <source>
        <dbReference type="Proteomes" id="UP000229681"/>
    </source>
</evidence>
<dbReference type="Proteomes" id="UP000229681">
    <property type="component" value="Unassembled WGS sequence"/>
</dbReference>
<organism evidence="1 2">
    <name type="scientific">Candidatus Thermofonsia Clade 1 bacterium</name>
    <dbReference type="NCBI Taxonomy" id="2364210"/>
    <lineage>
        <taxon>Bacteria</taxon>
        <taxon>Bacillati</taxon>
        <taxon>Chloroflexota</taxon>
        <taxon>Candidatus Thermofontia</taxon>
        <taxon>Candidatus Thermofonsia Clade 1</taxon>
    </lineage>
</organism>
<dbReference type="EMBL" id="PGTM01000346">
    <property type="protein sequence ID" value="PJF34550.1"/>
    <property type="molecule type" value="Genomic_DNA"/>
</dbReference>
<gene>
    <name evidence="1" type="ORF">CUN49_15115</name>
</gene>
<dbReference type="AlphaFoldDB" id="A0A2M8PAI0"/>
<reference evidence="1 2" key="1">
    <citation type="submission" date="2017-11" db="EMBL/GenBank/DDBJ databases">
        <title>Evolution of Phototrophy in the Chloroflexi Phylum Driven by Horizontal Gene Transfer.</title>
        <authorList>
            <person name="Ward L.M."/>
            <person name="Hemp J."/>
            <person name="Shih P.M."/>
            <person name="Mcglynn S.E."/>
            <person name="Fischer W."/>
        </authorList>
    </citation>
    <scope>NUCLEOTIDE SEQUENCE [LARGE SCALE GENOMIC DNA]</scope>
    <source>
        <strain evidence="1">JP3_13</strain>
    </source>
</reference>
<name>A0A2M8PAI0_9CHLR</name>
<protein>
    <submittedName>
        <fullName evidence="1">Uncharacterized protein</fullName>
    </submittedName>
</protein>
<sequence length="177" mass="20453">MRKQQAPKDMLISGQAMRAIVQSIEFDSIRPHMEEIFSVYGLPPSIDPDAWYPLQLYYDITKRLNSEQLISIGVRVINVANFPPEIDSIQKAIELLMATHHLNLRNVPEGDGYSDYHFDDHRITFRENTTFPHDLMYGYIYGLVQRYKKPGEAPVVRRTYLNEADPDAAGAIYEITY</sequence>
<proteinExistence type="predicted"/>
<accession>A0A2M8PAI0</accession>